<keyword evidence="1" id="KW-0175">Coiled coil</keyword>
<dbReference type="RefSeq" id="WP_160797692.1">
    <property type="nucleotide sequence ID" value="NZ_WSSB01000012.1"/>
</dbReference>
<name>A0A845BZD9_9NEIS</name>
<organism evidence="2 3">
    <name type="scientific">Craterilacuibacter sinensis</name>
    <dbReference type="NCBI Taxonomy" id="2686017"/>
    <lineage>
        <taxon>Bacteria</taxon>
        <taxon>Pseudomonadati</taxon>
        <taxon>Pseudomonadota</taxon>
        <taxon>Betaproteobacteria</taxon>
        <taxon>Neisseriales</taxon>
        <taxon>Neisseriaceae</taxon>
        <taxon>Craterilacuibacter</taxon>
    </lineage>
</organism>
<evidence type="ECO:0000256" key="1">
    <source>
        <dbReference type="SAM" id="Coils"/>
    </source>
</evidence>
<sequence>MQSEEVLDFLLNNPEFIRQKTEEFGWLHPKDQVIIPFAEQRIRQLQSQNTEIKRQLAQLQQQAQENEVLLDRMHQLTLSLLPRHSTNACVQAALDCFEQQFGLNRVLIRLWGSSQLAPNLRASTVLQQQAHKLHAPSCGHYASEELVACFLPEPVLQSFAKLSLRSPDGEAFGLLVIASEDTDRFSPELDTHYLAQIGTILSHALWHSMSTCQ</sequence>
<comment type="caution">
    <text evidence="2">The sequence shown here is derived from an EMBL/GenBank/DDBJ whole genome shotgun (WGS) entry which is preliminary data.</text>
</comment>
<protein>
    <submittedName>
        <fullName evidence="2">DUF484 family protein</fullName>
    </submittedName>
</protein>
<evidence type="ECO:0000313" key="3">
    <source>
        <dbReference type="Proteomes" id="UP000467214"/>
    </source>
</evidence>
<keyword evidence="3" id="KW-1185">Reference proteome</keyword>
<dbReference type="Gene3D" id="3.30.450.40">
    <property type="match status" value="1"/>
</dbReference>
<evidence type="ECO:0000313" key="2">
    <source>
        <dbReference type="EMBL" id="MXR37873.1"/>
    </source>
</evidence>
<dbReference type="InterPro" id="IPR007435">
    <property type="entry name" value="DUF484"/>
</dbReference>
<dbReference type="AlphaFoldDB" id="A0A845BZD9"/>
<feature type="coiled-coil region" evidence="1">
    <location>
        <begin position="35"/>
        <end position="76"/>
    </location>
</feature>
<reference evidence="2 3" key="1">
    <citation type="submission" date="2019-12" db="EMBL/GenBank/DDBJ databases">
        <title>Neisseriaceae gen. nov. sp. Genome sequencing and assembly.</title>
        <authorList>
            <person name="Liu Z."/>
            <person name="Li A."/>
        </authorList>
    </citation>
    <scope>NUCLEOTIDE SEQUENCE [LARGE SCALE GENOMIC DNA]</scope>
    <source>
        <strain evidence="2 3">B2N2-7</strain>
    </source>
</reference>
<dbReference type="InterPro" id="IPR029016">
    <property type="entry name" value="GAF-like_dom_sf"/>
</dbReference>
<dbReference type="Proteomes" id="UP000467214">
    <property type="component" value="Unassembled WGS sequence"/>
</dbReference>
<dbReference type="EMBL" id="WSSB01000012">
    <property type="protein sequence ID" value="MXR37873.1"/>
    <property type="molecule type" value="Genomic_DNA"/>
</dbReference>
<gene>
    <name evidence="2" type="ORF">GQF02_12900</name>
</gene>
<accession>A0A845BZD9</accession>
<dbReference type="Pfam" id="PF04340">
    <property type="entry name" value="DUF484"/>
    <property type="match status" value="1"/>
</dbReference>
<dbReference type="PANTHER" id="PTHR38765">
    <property type="entry name" value="DUF484 DOMAIN-CONTAINING PROTEIN"/>
    <property type="match status" value="1"/>
</dbReference>
<proteinExistence type="predicted"/>
<dbReference type="PANTHER" id="PTHR38765:SF1">
    <property type="entry name" value="DUF484 DOMAIN-CONTAINING PROTEIN"/>
    <property type="match status" value="1"/>
</dbReference>
<dbReference type="SUPFAM" id="SSF55781">
    <property type="entry name" value="GAF domain-like"/>
    <property type="match status" value="1"/>
</dbReference>